<evidence type="ECO:0000313" key="3">
    <source>
        <dbReference type="Proteomes" id="UP000605970"/>
    </source>
</evidence>
<dbReference type="GO" id="GO:0005737">
    <property type="term" value="C:cytoplasm"/>
    <property type="evidence" value="ECO:0007669"/>
    <property type="project" value="TreeGrafter"/>
</dbReference>
<protein>
    <submittedName>
        <fullName evidence="2">Foie-gras_1 domain-containing protein</fullName>
    </submittedName>
</protein>
<name>A0A8S9ZPU9_9BILA</name>
<evidence type="ECO:0000313" key="2">
    <source>
        <dbReference type="EMBL" id="KAF7635429.1"/>
    </source>
</evidence>
<comment type="caution">
    <text evidence="2">The sequence shown here is derived from an EMBL/GenBank/DDBJ whole genome shotgun (WGS) entry which is preliminary data.</text>
</comment>
<dbReference type="PANTHER" id="PTHR14374">
    <property type="entry name" value="FOIE GRAS"/>
    <property type="match status" value="1"/>
</dbReference>
<keyword evidence="3" id="KW-1185">Reference proteome</keyword>
<gene>
    <name evidence="2" type="ORF">Mgra_00005105</name>
</gene>
<organism evidence="2 3">
    <name type="scientific">Meloidogyne graminicola</name>
    <dbReference type="NCBI Taxonomy" id="189291"/>
    <lineage>
        <taxon>Eukaryota</taxon>
        <taxon>Metazoa</taxon>
        <taxon>Ecdysozoa</taxon>
        <taxon>Nematoda</taxon>
        <taxon>Chromadorea</taxon>
        <taxon>Rhabditida</taxon>
        <taxon>Tylenchina</taxon>
        <taxon>Tylenchomorpha</taxon>
        <taxon>Tylenchoidea</taxon>
        <taxon>Meloidogynidae</taxon>
        <taxon>Meloidogyninae</taxon>
        <taxon>Meloidogyne</taxon>
    </lineage>
</organism>
<dbReference type="AlphaFoldDB" id="A0A8S9ZPU9"/>
<sequence>MEPKEIDSRLINNCLRGLIFFNGLDTSGRTPHHEAIFNSFIDLKRERSVQCQYKILNYEDNFFKKNNLKKSPPNDTLSIKNKSQGIIKRYWQYKYLDERPALIVLFVDLDWDSELWQQQKAECESRLNILRQCIGQLETKLALVLIQKAKTKVDDSIATEKAIEICQFCKISARQFYVFPLLNDSKATIECVVRLEFAFNQIAQEAYQSCFKKIRARSVPNNDQHLLLRQQFKLAFISELREDRHSSLRYYKQAYQIAADLDLPDNCFYELMNIAGFLNYKICELNFILNNPLEALNQFRKHSINFFNRQIGNYPSKDLANIEFEWWKSQQNRLFADLFNFAVSNGVAAYASQNPGRFLEESASHLKKANTLIRQIKAKNALQQRQFSCSIKLDLNAPTIYFGHRPWHNNELILAEMKGNLQLVEHAAKTFLEQNIQENYSQSIQLFSAAIIQFKRYHCKRFSTLSYLNIAEEYICFKQFNNSLQILQHVLTEFKSFSFHSLLRNVLLLIANCAYCCLNINEWIFAIAQILHYNISNPFNQNLESYLFENAQKYFSGQTQLPFPILPNFPFLEEDFNSFNQQWEQLLLNNKLSQNLFQLEMCQLNYYSFLNCKINLLPFNTIEYENNNYQLNNNTTTICSGDCLPIKVLLKNFSNISLNLNNCTIYLEQNSSINNNKSLITLNNFNIINNNLLNFKENISTTINLFPNQTIILLFILKIKIGKEFLQEYLRQQDRAQSPSSSSSNLKNIQLDLCVRNFTIRINNGCFIWEYNDKLTQKNDKFFNFIENPFIRVIPRQINLLIVCPFNKINLFTEESIEVGFSLKNNLEDCQDLNYVRILCQKVYCEEDQQQIKLKKLVLLLVQTIQDILLYQYLIKKLLLNWRKIKQFFF</sequence>
<reference evidence="2" key="1">
    <citation type="journal article" date="2020" name="Ecol. Evol.">
        <title>Genome structure and content of the rice root-knot nematode (Meloidogyne graminicola).</title>
        <authorList>
            <person name="Phan N.T."/>
            <person name="Danchin E.G.J."/>
            <person name="Klopp C."/>
            <person name="Perfus-Barbeoch L."/>
            <person name="Kozlowski D.K."/>
            <person name="Koutsovoulos G.D."/>
            <person name="Lopez-Roques C."/>
            <person name="Bouchez O."/>
            <person name="Zahm M."/>
            <person name="Besnard G."/>
            <person name="Bellafiore S."/>
        </authorList>
    </citation>
    <scope>NUCLEOTIDE SEQUENCE</scope>
    <source>
        <strain evidence="2">VN-18</strain>
    </source>
</reference>
<evidence type="ECO:0000259" key="1">
    <source>
        <dbReference type="Pfam" id="PF11817"/>
    </source>
</evidence>
<proteinExistence type="predicted"/>
<dbReference type="Proteomes" id="UP000605970">
    <property type="component" value="Unassembled WGS sequence"/>
</dbReference>
<accession>A0A8S9ZPU9</accession>
<dbReference type="Pfam" id="PF11817">
    <property type="entry name" value="Foie-gras_1"/>
    <property type="match status" value="1"/>
</dbReference>
<feature type="domain" description="Trafficking protein particle complex subunit 11" evidence="1">
    <location>
        <begin position="271"/>
        <end position="517"/>
    </location>
</feature>
<dbReference type="InterPro" id="IPR021773">
    <property type="entry name" value="TPC11"/>
</dbReference>
<dbReference type="OrthoDB" id="6278596at2759"/>
<dbReference type="PANTHER" id="PTHR14374:SF0">
    <property type="entry name" value="TRAFFICKING PROTEIN PARTICLE COMPLEX SUBUNIT 11"/>
    <property type="match status" value="1"/>
</dbReference>
<dbReference type="EMBL" id="JABEBT010000042">
    <property type="protein sequence ID" value="KAF7635429.1"/>
    <property type="molecule type" value="Genomic_DNA"/>
</dbReference>